<dbReference type="InterPro" id="IPR050542">
    <property type="entry name" value="Glycosyl_Hydrlase18_Chitinase"/>
</dbReference>
<dbReference type="GO" id="GO:0000272">
    <property type="term" value="P:polysaccharide catabolic process"/>
    <property type="evidence" value="ECO:0007669"/>
    <property type="project" value="UniProtKB-KW"/>
</dbReference>
<comment type="catalytic activity">
    <reaction evidence="1">
        <text>Random endo-hydrolysis of N-acetyl-beta-D-glucosaminide (1-&gt;4)-beta-linkages in chitin and chitodextrins.</text>
        <dbReference type="EC" id="3.2.1.14"/>
    </reaction>
</comment>
<evidence type="ECO:0000256" key="1">
    <source>
        <dbReference type="ARBA" id="ARBA00000822"/>
    </source>
</evidence>
<feature type="chain" id="PRO_5043564040" description="chitinase" evidence="12">
    <location>
        <begin position="20"/>
        <end position="372"/>
    </location>
</feature>
<sequence>MKIALLHATCLLVVTLAAALPVSGPHQNDLPRLVIYYQTTHDPLGRPISMLPLVTEMGISLTHLIVSSFHINRGGVIHLNDSPPQKPMFYTLWNETQVLQSAGVKVLGMLGGAAAGSFSTHTLDGDGASFEFYYGQLYGVLKAYQLDGLDIDVEQGMTQAGISRFVRRLRRDFGPDFVITLSPVATALRGGSNLSGFSYLTLEKQLGREIAFYNAQFYNGFGSMNKTDEFDRIIKFGWNPQKIVVGQVTAPVNGYGHVPFKNFNATIAALRRKYGHESIGGVMGWEYFNSGPVGVAAPWRWAQIMTAILRPRSRVDLRITTHKAKGLAQAWMESASSEVTLRTSSGGLVSAMVSNHGDENLPTVDYMAMVNA</sequence>
<feature type="domain" description="GH18" evidence="13">
    <location>
        <begin position="31"/>
        <end position="312"/>
    </location>
</feature>
<dbReference type="SUPFAM" id="SSF51445">
    <property type="entry name" value="(Trans)glycosidases"/>
    <property type="match status" value="1"/>
</dbReference>
<dbReference type="Proteomes" id="UP001321749">
    <property type="component" value="Unassembled WGS sequence"/>
</dbReference>
<evidence type="ECO:0000256" key="5">
    <source>
        <dbReference type="ARBA" id="ARBA00022801"/>
    </source>
</evidence>
<organism evidence="14 15">
    <name type="scientific">Cladorrhinum samala</name>
    <dbReference type="NCBI Taxonomy" id="585594"/>
    <lineage>
        <taxon>Eukaryota</taxon>
        <taxon>Fungi</taxon>
        <taxon>Dikarya</taxon>
        <taxon>Ascomycota</taxon>
        <taxon>Pezizomycotina</taxon>
        <taxon>Sordariomycetes</taxon>
        <taxon>Sordariomycetidae</taxon>
        <taxon>Sordariales</taxon>
        <taxon>Podosporaceae</taxon>
        <taxon>Cladorrhinum</taxon>
    </lineage>
</organism>
<keyword evidence="7" id="KW-0119">Carbohydrate metabolism</keyword>
<keyword evidence="15" id="KW-1185">Reference proteome</keyword>
<evidence type="ECO:0000313" key="15">
    <source>
        <dbReference type="Proteomes" id="UP001321749"/>
    </source>
</evidence>
<evidence type="ECO:0000256" key="11">
    <source>
        <dbReference type="RuleBase" id="RU004453"/>
    </source>
</evidence>
<dbReference type="Gene3D" id="3.20.20.80">
    <property type="entry name" value="Glycosidases"/>
    <property type="match status" value="1"/>
</dbReference>
<dbReference type="AlphaFoldDB" id="A0AAV9I1R8"/>
<dbReference type="GO" id="GO:0006032">
    <property type="term" value="P:chitin catabolic process"/>
    <property type="evidence" value="ECO:0007669"/>
    <property type="project" value="UniProtKB-KW"/>
</dbReference>
<comment type="caution">
    <text evidence="14">The sequence shown here is derived from an EMBL/GenBank/DDBJ whole genome shotgun (WGS) entry which is preliminary data.</text>
</comment>
<keyword evidence="12" id="KW-0732">Signal</keyword>
<dbReference type="GO" id="GO:0008843">
    <property type="term" value="F:endochitinase activity"/>
    <property type="evidence" value="ECO:0007669"/>
    <property type="project" value="UniProtKB-EC"/>
</dbReference>
<dbReference type="InterPro" id="IPR001223">
    <property type="entry name" value="Glyco_hydro18_cat"/>
</dbReference>
<keyword evidence="4" id="KW-0964">Secreted</keyword>
<protein>
    <recommendedName>
        <fullName evidence="3">chitinase</fullName>
        <ecNumber evidence="3">3.2.1.14</ecNumber>
    </recommendedName>
</protein>
<reference evidence="14" key="1">
    <citation type="journal article" date="2023" name="Mol. Phylogenet. Evol.">
        <title>Genome-scale phylogeny and comparative genomics of the fungal order Sordariales.</title>
        <authorList>
            <person name="Hensen N."/>
            <person name="Bonometti L."/>
            <person name="Westerberg I."/>
            <person name="Brannstrom I.O."/>
            <person name="Guillou S."/>
            <person name="Cros-Aarteil S."/>
            <person name="Calhoun S."/>
            <person name="Haridas S."/>
            <person name="Kuo A."/>
            <person name="Mondo S."/>
            <person name="Pangilinan J."/>
            <person name="Riley R."/>
            <person name="LaButti K."/>
            <person name="Andreopoulos B."/>
            <person name="Lipzen A."/>
            <person name="Chen C."/>
            <person name="Yan M."/>
            <person name="Daum C."/>
            <person name="Ng V."/>
            <person name="Clum A."/>
            <person name="Steindorff A."/>
            <person name="Ohm R.A."/>
            <person name="Martin F."/>
            <person name="Silar P."/>
            <person name="Natvig D.O."/>
            <person name="Lalanne C."/>
            <person name="Gautier V."/>
            <person name="Ament-Velasquez S.L."/>
            <person name="Kruys A."/>
            <person name="Hutchinson M.I."/>
            <person name="Powell A.J."/>
            <person name="Barry K."/>
            <person name="Miller A.N."/>
            <person name="Grigoriev I.V."/>
            <person name="Debuchy R."/>
            <person name="Gladieux P."/>
            <person name="Hiltunen Thoren M."/>
            <person name="Johannesson H."/>
        </authorList>
    </citation>
    <scope>NUCLEOTIDE SEQUENCE</scope>
    <source>
        <strain evidence="14">PSN324</strain>
    </source>
</reference>
<evidence type="ECO:0000256" key="9">
    <source>
        <dbReference type="ARBA" id="ARBA00023326"/>
    </source>
</evidence>
<dbReference type="InterPro" id="IPR001579">
    <property type="entry name" value="Glyco_hydro_18_chit_AS"/>
</dbReference>
<feature type="signal peptide" evidence="12">
    <location>
        <begin position="1"/>
        <end position="19"/>
    </location>
</feature>
<evidence type="ECO:0000256" key="7">
    <source>
        <dbReference type="ARBA" id="ARBA00023277"/>
    </source>
</evidence>
<dbReference type="EC" id="3.2.1.14" evidence="3"/>
<evidence type="ECO:0000256" key="10">
    <source>
        <dbReference type="RuleBase" id="RU000489"/>
    </source>
</evidence>
<evidence type="ECO:0000313" key="14">
    <source>
        <dbReference type="EMBL" id="KAK4466130.1"/>
    </source>
</evidence>
<reference evidence="14" key="2">
    <citation type="submission" date="2023-06" db="EMBL/GenBank/DDBJ databases">
        <authorList>
            <consortium name="Lawrence Berkeley National Laboratory"/>
            <person name="Mondo S.J."/>
            <person name="Hensen N."/>
            <person name="Bonometti L."/>
            <person name="Westerberg I."/>
            <person name="Brannstrom I.O."/>
            <person name="Guillou S."/>
            <person name="Cros-Aarteil S."/>
            <person name="Calhoun S."/>
            <person name="Haridas S."/>
            <person name="Kuo A."/>
            <person name="Pangilinan J."/>
            <person name="Riley R."/>
            <person name="Labutti K."/>
            <person name="Andreopoulos B."/>
            <person name="Lipzen A."/>
            <person name="Chen C."/>
            <person name="Yanf M."/>
            <person name="Daum C."/>
            <person name="Ng V."/>
            <person name="Clum A."/>
            <person name="Steindorff A."/>
            <person name="Ohm R."/>
            <person name="Martin F."/>
            <person name="Silar P."/>
            <person name="Natvig D."/>
            <person name="Lalanne C."/>
            <person name="Gautier V."/>
            <person name="Ament-Velasquez S.L."/>
            <person name="Kruys A."/>
            <person name="Hutchinson M.I."/>
            <person name="Powell A.J."/>
            <person name="Barry K."/>
            <person name="Miller A.N."/>
            <person name="Grigoriev I.V."/>
            <person name="Debuchy R."/>
            <person name="Gladieux P."/>
            <person name="Thoren M.H."/>
            <person name="Johannesson H."/>
        </authorList>
    </citation>
    <scope>NUCLEOTIDE SEQUENCE</scope>
    <source>
        <strain evidence="14">PSN324</strain>
    </source>
</reference>
<comment type="similarity">
    <text evidence="11">Belongs to the glycosyl hydrolase 18 family.</text>
</comment>
<dbReference type="EMBL" id="MU864934">
    <property type="protein sequence ID" value="KAK4466130.1"/>
    <property type="molecule type" value="Genomic_DNA"/>
</dbReference>
<dbReference type="InterPro" id="IPR017853">
    <property type="entry name" value="GH"/>
</dbReference>
<evidence type="ECO:0000256" key="6">
    <source>
        <dbReference type="ARBA" id="ARBA00023024"/>
    </source>
</evidence>
<evidence type="ECO:0000256" key="3">
    <source>
        <dbReference type="ARBA" id="ARBA00012729"/>
    </source>
</evidence>
<dbReference type="PROSITE" id="PS01095">
    <property type="entry name" value="GH18_1"/>
    <property type="match status" value="1"/>
</dbReference>
<dbReference type="PROSITE" id="PS51910">
    <property type="entry name" value="GH18_2"/>
    <property type="match status" value="1"/>
</dbReference>
<dbReference type="GO" id="GO:0005576">
    <property type="term" value="C:extracellular region"/>
    <property type="evidence" value="ECO:0007669"/>
    <property type="project" value="UniProtKB-SubCell"/>
</dbReference>
<dbReference type="PANTHER" id="PTHR45708:SF60">
    <property type="entry name" value="III CHITINASE, PUTATIVE (AFU_ORTHOLOGUE AFUA_5G03850)-RELATED"/>
    <property type="match status" value="1"/>
</dbReference>
<proteinExistence type="inferred from homology"/>
<keyword evidence="9" id="KW-0624">Polysaccharide degradation</keyword>
<dbReference type="PANTHER" id="PTHR45708">
    <property type="entry name" value="ENDOCHITINASE"/>
    <property type="match status" value="1"/>
</dbReference>
<comment type="subcellular location">
    <subcellularLocation>
        <location evidence="2">Secreted</location>
    </subcellularLocation>
</comment>
<gene>
    <name evidence="14" type="ORF">QBC42DRAFT_282794</name>
</gene>
<evidence type="ECO:0000256" key="2">
    <source>
        <dbReference type="ARBA" id="ARBA00004613"/>
    </source>
</evidence>
<keyword evidence="6" id="KW-0146">Chitin degradation</keyword>
<accession>A0AAV9I1R8</accession>
<keyword evidence="8 10" id="KW-0326">Glycosidase</keyword>
<evidence type="ECO:0000256" key="12">
    <source>
        <dbReference type="SAM" id="SignalP"/>
    </source>
</evidence>
<evidence type="ECO:0000256" key="4">
    <source>
        <dbReference type="ARBA" id="ARBA00022525"/>
    </source>
</evidence>
<dbReference type="Pfam" id="PF00704">
    <property type="entry name" value="Glyco_hydro_18"/>
    <property type="match status" value="1"/>
</dbReference>
<name>A0AAV9I1R8_9PEZI</name>
<evidence type="ECO:0000256" key="8">
    <source>
        <dbReference type="ARBA" id="ARBA00023295"/>
    </source>
</evidence>
<keyword evidence="5 10" id="KW-0378">Hydrolase</keyword>
<evidence type="ECO:0000259" key="13">
    <source>
        <dbReference type="PROSITE" id="PS51910"/>
    </source>
</evidence>